<keyword evidence="1" id="KW-0812">Transmembrane</keyword>
<accession>A0A7M5V7F4</accession>
<sequence>MVVSGGPDYKVHWGRKLNGKCYQHFPVTTKRNNMTLFLRVEDRNLLARSRSINCTKRKKHTVLITKDNKAYHIDKRGRIDLLGSNIRDRVLFPHLVRPPRGFNTKIFLKNPVIMDQPSLLQMVAESERTLEELIKIQGSPSGSGSIVEGIGMGLASVLEAAGSTGDKVISSLGRAIKDTISGVAGGGEKIITAIGESGGKLITSTGTAVKDSLTGVSFVFKEIFGGIPGMIIWVILLPLGVYVVYLRITGQIGGCRTCRNCLGTAGSETSLQSNEPPARETEVYDVPRTLEERMARPFPEYASVTLRPVPEPPAPRQSEVERVRRRRQLNRQRLNKAINLLDERTFYAETQ</sequence>
<dbReference type="Proteomes" id="UP000594262">
    <property type="component" value="Unplaced"/>
</dbReference>
<evidence type="ECO:0000313" key="2">
    <source>
        <dbReference type="EnsemblMetazoa" id="CLYHEMP004743.1"/>
    </source>
</evidence>
<proteinExistence type="predicted"/>
<feature type="transmembrane region" description="Helical" evidence="1">
    <location>
        <begin position="223"/>
        <end position="246"/>
    </location>
</feature>
<keyword evidence="1" id="KW-1133">Transmembrane helix</keyword>
<dbReference type="EnsemblMetazoa" id="CLYHEMT004743.1">
    <property type="protein sequence ID" value="CLYHEMP004743.1"/>
    <property type="gene ID" value="CLYHEMG004743"/>
</dbReference>
<dbReference type="AlphaFoldDB" id="A0A7M5V7F4"/>
<keyword evidence="1" id="KW-0472">Membrane</keyword>
<organism evidence="2 3">
    <name type="scientific">Clytia hemisphaerica</name>
    <dbReference type="NCBI Taxonomy" id="252671"/>
    <lineage>
        <taxon>Eukaryota</taxon>
        <taxon>Metazoa</taxon>
        <taxon>Cnidaria</taxon>
        <taxon>Hydrozoa</taxon>
        <taxon>Hydroidolina</taxon>
        <taxon>Leptothecata</taxon>
        <taxon>Obeliida</taxon>
        <taxon>Clytiidae</taxon>
        <taxon>Clytia</taxon>
    </lineage>
</organism>
<evidence type="ECO:0000256" key="1">
    <source>
        <dbReference type="SAM" id="Phobius"/>
    </source>
</evidence>
<protein>
    <submittedName>
        <fullName evidence="2">Uncharacterized protein</fullName>
    </submittedName>
</protein>
<name>A0A7M5V7F4_9CNID</name>
<keyword evidence="3" id="KW-1185">Reference proteome</keyword>
<evidence type="ECO:0000313" key="3">
    <source>
        <dbReference type="Proteomes" id="UP000594262"/>
    </source>
</evidence>
<reference evidence="2" key="1">
    <citation type="submission" date="2021-01" db="UniProtKB">
        <authorList>
            <consortium name="EnsemblMetazoa"/>
        </authorList>
    </citation>
    <scope>IDENTIFICATION</scope>
</reference>